<dbReference type="GO" id="GO:0030288">
    <property type="term" value="C:outer membrane-bounded periplasmic space"/>
    <property type="evidence" value="ECO:0007669"/>
    <property type="project" value="TreeGrafter"/>
</dbReference>
<dbReference type="GO" id="GO:0009061">
    <property type="term" value="P:anaerobic respiration"/>
    <property type="evidence" value="ECO:0007669"/>
    <property type="project" value="TreeGrafter"/>
</dbReference>
<evidence type="ECO:0000256" key="8">
    <source>
        <dbReference type="ARBA" id="ARBA00023014"/>
    </source>
</evidence>
<dbReference type="InterPro" id="IPR006655">
    <property type="entry name" value="Mopterin_OxRdtase_prok_CS"/>
</dbReference>
<dbReference type="InterPro" id="IPR009010">
    <property type="entry name" value="Asp_de-COase-like_dom_sf"/>
</dbReference>
<feature type="domain" description="4Fe-4S Mo/W bis-MGD-type" evidence="9">
    <location>
        <begin position="54"/>
        <end position="115"/>
    </location>
</feature>
<dbReference type="RefSeq" id="WP_212933571.1">
    <property type="nucleotide sequence ID" value="NZ_BORC01000003.1"/>
</dbReference>
<dbReference type="InterPro" id="IPR050612">
    <property type="entry name" value="Prok_Mopterin_Oxidored"/>
</dbReference>
<dbReference type="PROSITE" id="PS00932">
    <property type="entry name" value="MOLYBDOPTERIN_PROK_3"/>
    <property type="match status" value="1"/>
</dbReference>
<dbReference type="Pfam" id="PF00384">
    <property type="entry name" value="Molybdopterin"/>
    <property type="match status" value="1"/>
</dbReference>
<keyword evidence="5" id="KW-0732">Signal</keyword>
<evidence type="ECO:0000256" key="1">
    <source>
        <dbReference type="ARBA" id="ARBA00001942"/>
    </source>
</evidence>
<evidence type="ECO:0000256" key="4">
    <source>
        <dbReference type="ARBA" id="ARBA00022723"/>
    </source>
</evidence>
<evidence type="ECO:0000313" key="11">
    <source>
        <dbReference type="Proteomes" id="UP000682111"/>
    </source>
</evidence>
<keyword evidence="11" id="KW-1185">Reference proteome</keyword>
<dbReference type="SMART" id="SM00926">
    <property type="entry name" value="Molybdop_Fe4S4"/>
    <property type="match status" value="1"/>
</dbReference>
<name>A0A919WHP9_9BACI</name>
<evidence type="ECO:0000256" key="7">
    <source>
        <dbReference type="ARBA" id="ARBA00023004"/>
    </source>
</evidence>
<evidence type="ECO:0000256" key="5">
    <source>
        <dbReference type="ARBA" id="ARBA00022729"/>
    </source>
</evidence>
<dbReference type="InterPro" id="IPR006657">
    <property type="entry name" value="MoPterin_dinucl-bd_dom"/>
</dbReference>
<gene>
    <name evidence="10" type="ORF">J27TS8_19520</name>
</gene>
<evidence type="ECO:0000256" key="3">
    <source>
        <dbReference type="ARBA" id="ARBA00022505"/>
    </source>
</evidence>
<dbReference type="Pfam" id="PF01568">
    <property type="entry name" value="Molydop_binding"/>
    <property type="match status" value="1"/>
</dbReference>
<reference evidence="10" key="1">
    <citation type="submission" date="2021-03" db="EMBL/GenBank/DDBJ databases">
        <title>Antimicrobial resistance genes in bacteria isolated from Japanese honey, and their potential for conferring macrolide and lincosamide resistance in the American foulbrood pathogen Paenibacillus larvae.</title>
        <authorList>
            <person name="Okamoto M."/>
            <person name="Kumagai M."/>
            <person name="Kanamori H."/>
            <person name="Takamatsu D."/>
        </authorList>
    </citation>
    <scope>NUCLEOTIDE SEQUENCE</scope>
    <source>
        <strain evidence="10">J27TS8</strain>
    </source>
</reference>
<evidence type="ECO:0000313" key="10">
    <source>
        <dbReference type="EMBL" id="GIN61959.1"/>
    </source>
</evidence>
<dbReference type="GO" id="GO:0016491">
    <property type="term" value="F:oxidoreductase activity"/>
    <property type="evidence" value="ECO:0007669"/>
    <property type="project" value="UniProtKB-KW"/>
</dbReference>
<dbReference type="EMBL" id="BORC01000003">
    <property type="protein sequence ID" value="GIN61959.1"/>
    <property type="molecule type" value="Genomic_DNA"/>
</dbReference>
<keyword evidence="4" id="KW-0479">Metal-binding</keyword>
<dbReference type="PROSITE" id="PS51669">
    <property type="entry name" value="4FE4S_MOW_BIS_MGD"/>
    <property type="match status" value="1"/>
</dbReference>
<dbReference type="Gene3D" id="3.40.50.740">
    <property type="match status" value="2"/>
</dbReference>
<dbReference type="InterPro" id="IPR006963">
    <property type="entry name" value="Mopterin_OxRdtase_4Fe-4S_dom"/>
</dbReference>
<dbReference type="InterPro" id="IPR006311">
    <property type="entry name" value="TAT_signal"/>
</dbReference>
<keyword evidence="3" id="KW-0500">Molybdenum</keyword>
<dbReference type="GO" id="GO:0051536">
    <property type="term" value="F:iron-sulfur cluster binding"/>
    <property type="evidence" value="ECO:0007669"/>
    <property type="project" value="UniProtKB-KW"/>
</dbReference>
<dbReference type="PANTHER" id="PTHR43742">
    <property type="entry name" value="TRIMETHYLAMINE-N-OXIDE REDUCTASE"/>
    <property type="match status" value="1"/>
</dbReference>
<dbReference type="SUPFAM" id="SSF53706">
    <property type="entry name" value="Formate dehydrogenase/DMSO reductase, domains 1-3"/>
    <property type="match status" value="1"/>
</dbReference>
<dbReference type="AlphaFoldDB" id="A0A919WHP9"/>
<dbReference type="GO" id="GO:0030151">
    <property type="term" value="F:molybdenum ion binding"/>
    <property type="evidence" value="ECO:0007669"/>
    <property type="project" value="TreeGrafter"/>
</dbReference>
<organism evidence="10 11">
    <name type="scientific">Robertmurraya siralis</name>
    <dbReference type="NCBI Taxonomy" id="77777"/>
    <lineage>
        <taxon>Bacteria</taxon>
        <taxon>Bacillati</taxon>
        <taxon>Bacillota</taxon>
        <taxon>Bacilli</taxon>
        <taxon>Bacillales</taxon>
        <taxon>Bacillaceae</taxon>
        <taxon>Robertmurraya</taxon>
    </lineage>
</organism>
<dbReference type="Pfam" id="PF04879">
    <property type="entry name" value="Molybdop_Fe4S4"/>
    <property type="match status" value="1"/>
</dbReference>
<protein>
    <submittedName>
        <fullName evidence="10">Dimethyl sulfoxide reductase subunit A</fullName>
    </submittedName>
</protein>
<dbReference type="InterPro" id="IPR006656">
    <property type="entry name" value="Mopterin_OxRdtase"/>
</dbReference>
<dbReference type="GO" id="GO:0009055">
    <property type="term" value="F:electron transfer activity"/>
    <property type="evidence" value="ECO:0007669"/>
    <property type="project" value="TreeGrafter"/>
</dbReference>
<dbReference type="GO" id="GO:0043546">
    <property type="term" value="F:molybdopterin cofactor binding"/>
    <property type="evidence" value="ECO:0007669"/>
    <property type="project" value="InterPro"/>
</dbReference>
<dbReference type="PANTHER" id="PTHR43742:SF3">
    <property type="entry name" value="DIMETHYL SULFOXIDE REDUCTASE DMSA"/>
    <property type="match status" value="1"/>
</dbReference>
<comment type="cofactor">
    <cofactor evidence="1">
        <name>Mo-bis(molybdopterin guanine dinucleotide)</name>
        <dbReference type="ChEBI" id="CHEBI:60539"/>
    </cofactor>
</comment>
<dbReference type="PROSITE" id="PS51318">
    <property type="entry name" value="TAT"/>
    <property type="match status" value="1"/>
</dbReference>
<sequence>MFDLLKKANEFKMSRRSFIGWSSAIAATAAIPVSRGLIAKADTNIGLEDSSGEGVWKTAACWHNCGSRCLNKVLIKDGVVVRQKTDDTHPDSPDFPQQRGCLRGRSQRKQVFNADRLKYPMKRKNWEPGGGKKELRGNDQWVRISWDEAFELIAAETKRITEKYGNESVLVTGGDINITNVMAEIGGYSACYGSSSWGAWRWIYENMGVGEGLAVNGINDRLDLRNSQLIVLWGANPAWSTMGSVTYNYLQAKKAGARFISIDPMYTDSANVFDADWVPIRPGTDDALALAMMYTLLDEDDPKSNPLVKWDFLHKYTIGFDREHMPDGADPKDNFKDYLLGTYDGQPKTPEWASEICGIEPSKIRELAREIGGTERVALLTAWAPARISNGEGWVQAFSALGMMTGHMGSPGNMTGVSCWEYAGNMGPMLLIAGGAGTERVANAVDNMINENEIWDAVLDGKFLQRYEGERKANIQFIYHNYNNTLQTRSNIAKGIEAHRKVEFVVTNAYALTTNAKYSDIVLPVATQWETEGAVKGGNREILITWSKIMDPLYESKTDQEIAEGLLAALGKDPKKVFPFSEKQQYFNQLAGSMVVKENGVDYEPLCTITANDIKEWGVEGSPQQGRIPLKEFVDQGIYQIPRKPGDNFGFIAYKDFIDDPEGNPVSSESGKFEIYCKAINELSKKAYSEIAPIPKYEPKVHGYETTFEDWDKKKKGKYPYQVINPHYLRRSHSTFDNVPQLREAWPNPVYISQKDAQEIGIKDGETVLMSNEYGQALRPVKITEGIIPGTIGLPHGAWVDIDEKTGIDRAGADNLFVAHIPKGLGSSGFNSARCNVEKWNGEPLEEDVKWEQRIIKF</sequence>
<keyword evidence="6" id="KW-0560">Oxidoreductase</keyword>
<comment type="caution">
    <text evidence="10">The sequence shown here is derived from an EMBL/GenBank/DDBJ whole genome shotgun (WGS) entry which is preliminary data.</text>
</comment>
<dbReference type="Gene3D" id="3.40.228.10">
    <property type="entry name" value="Dimethylsulfoxide Reductase, domain 2"/>
    <property type="match status" value="1"/>
</dbReference>
<dbReference type="Proteomes" id="UP000682111">
    <property type="component" value="Unassembled WGS sequence"/>
</dbReference>
<dbReference type="Gene3D" id="2.40.40.20">
    <property type="match status" value="1"/>
</dbReference>
<evidence type="ECO:0000259" key="9">
    <source>
        <dbReference type="PROSITE" id="PS51669"/>
    </source>
</evidence>
<dbReference type="SUPFAM" id="SSF50692">
    <property type="entry name" value="ADC-like"/>
    <property type="match status" value="1"/>
</dbReference>
<comment type="similarity">
    <text evidence="2">Belongs to the prokaryotic molybdopterin-containing oxidoreductase family.</text>
</comment>
<accession>A0A919WHP9</accession>
<dbReference type="Gene3D" id="2.20.25.90">
    <property type="entry name" value="ADC-like domains"/>
    <property type="match status" value="1"/>
</dbReference>
<evidence type="ECO:0000256" key="6">
    <source>
        <dbReference type="ARBA" id="ARBA00023002"/>
    </source>
</evidence>
<proteinExistence type="inferred from homology"/>
<keyword evidence="7" id="KW-0408">Iron</keyword>
<evidence type="ECO:0000256" key="2">
    <source>
        <dbReference type="ARBA" id="ARBA00010312"/>
    </source>
</evidence>
<keyword evidence="8" id="KW-0411">Iron-sulfur</keyword>